<proteinExistence type="predicted"/>
<dbReference type="AlphaFoldDB" id="A0A2P2QF32"/>
<reference evidence="1" key="1">
    <citation type="submission" date="2018-02" db="EMBL/GenBank/DDBJ databases">
        <title>Rhizophora mucronata_Transcriptome.</title>
        <authorList>
            <person name="Meera S.P."/>
            <person name="Sreeshan A."/>
            <person name="Augustine A."/>
        </authorList>
    </citation>
    <scope>NUCLEOTIDE SEQUENCE</scope>
    <source>
        <tissue evidence="1">Leaf</tissue>
    </source>
</reference>
<name>A0A2P2QF32_RHIMU</name>
<accession>A0A2P2QF32</accession>
<organism evidence="1">
    <name type="scientific">Rhizophora mucronata</name>
    <name type="common">Asiatic mangrove</name>
    <dbReference type="NCBI Taxonomy" id="61149"/>
    <lineage>
        <taxon>Eukaryota</taxon>
        <taxon>Viridiplantae</taxon>
        <taxon>Streptophyta</taxon>
        <taxon>Embryophyta</taxon>
        <taxon>Tracheophyta</taxon>
        <taxon>Spermatophyta</taxon>
        <taxon>Magnoliopsida</taxon>
        <taxon>eudicotyledons</taxon>
        <taxon>Gunneridae</taxon>
        <taxon>Pentapetalae</taxon>
        <taxon>rosids</taxon>
        <taxon>fabids</taxon>
        <taxon>Malpighiales</taxon>
        <taxon>Rhizophoraceae</taxon>
        <taxon>Rhizophora</taxon>
    </lineage>
</organism>
<protein>
    <submittedName>
        <fullName evidence="1">Uncharacterized protein</fullName>
    </submittedName>
</protein>
<dbReference type="EMBL" id="GGEC01084983">
    <property type="protein sequence ID" value="MBX65467.1"/>
    <property type="molecule type" value="Transcribed_RNA"/>
</dbReference>
<evidence type="ECO:0000313" key="1">
    <source>
        <dbReference type="EMBL" id="MBX65467.1"/>
    </source>
</evidence>
<sequence length="19" mass="2188">MLQNLKFKTSPLNPRCILA</sequence>